<protein>
    <recommendedName>
        <fullName evidence="7">Poly(A) polymerase I</fullName>
        <shortName evidence="7">PAP I</shortName>
        <ecNumber evidence="7">2.7.7.19</ecNumber>
    </recommendedName>
</protein>
<keyword evidence="1 7" id="KW-0507">mRNA processing</keyword>
<feature type="compositionally biased region" description="Basic residues" evidence="9">
    <location>
        <begin position="442"/>
        <end position="454"/>
    </location>
</feature>
<dbReference type="InterPro" id="IPR043519">
    <property type="entry name" value="NT_sf"/>
</dbReference>
<dbReference type="InterPro" id="IPR032828">
    <property type="entry name" value="PolyA_RNA-bd"/>
</dbReference>
<organism evidence="13 14">
    <name type="scientific">Pseudomonas rhizosphaerae</name>
    <dbReference type="NCBI Taxonomy" id="216142"/>
    <lineage>
        <taxon>Bacteria</taxon>
        <taxon>Pseudomonadati</taxon>
        <taxon>Pseudomonadota</taxon>
        <taxon>Gammaproteobacteria</taxon>
        <taxon>Pseudomonadales</taxon>
        <taxon>Pseudomonadaceae</taxon>
        <taxon>Pseudomonas</taxon>
    </lineage>
</organism>
<dbReference type="RefSeq" id="WP_043190733.1">
    <property type="nucleotide sequence ID" value="NZ_CP009533.1"/>
</dbReference>
<evidence type="ECO:0000256" key="1">
    <source>
        <dbReference type="ARBA" id="ARBA00022664"/>
    </source>
</evidence>
<dbReference type="PANTHER" id="PTHR43051:SF1">
    <property type="entry name" value="POLYNUCLEOTIDE ADENYLYLTRANSFERASE FAMILY PROTEIN"/>
    <property type="match status" value="1"/>
</dbReference>
<dbReference type="CDD" id="cd05398">
    <property type="entry name" value="NT_ClassII-CCAase"/>
    <property type="match status" value="1"/>
</dbReference>
<keyword evidence="6 7" id="KW-0804">Transcription</keyword>
<proteinExistence type="inferred from homology"/>
<comment type="function">
    <text evidence="7">Adds poly(A) tail to the 3' end of many RNAs, which usually targets these RNAs for decay. Plays a significant role in the global control of gene expression, through influencing the rate of transcript degradation, and in the general RNA quality control.</text>
</comment>
<dbReference type="EMBL" id="CP009533">
    <property type="protein sequence ID" value="AIS18262.1"/>
    <property type="molecule type" value="Genomic_DNA"/>
</dbReference>
<dbReference type="InterPro" id="IPR052191">
    <property type="entry name" value="tRNA_ntf/polyA_polymerase_I"/>
</dbReference>
<evidence type="ECO:0000256" key="2">
    <source>
        <dbReference type="ARBA" id="ARBA00022679"/>
    </source>
</evidence>
<dbReference type="Pfam" id="PF12627">
    <property type="entry name" value="PolyA_pol_RNAbd"/>
    <property type="match status" value="1"/>
</dbReference>
<dbReference type="GO" id="GO:0003723">
    <property type="term" value="F:RNA binding"/>
    <property type="evidence" value="ECO:0007669"/>
    <property type="project" value="UniProtKB-UniRule"/>
</dbReference>
<evidence type="ECO:0000313" key="13">
    <source>
        <dbReference type="EMBL" id="AIS18262.1"/>
    </source>
</evidence>
<feature type="active site" evidence="7">
    <location>
        <position position="76"/>
    </location>
</feature>
<feature type="active site" evidence="7">
    <location>
        <position position="74"/>
    </location>
</feature>
<dbReference type="FunFam" id="3.30.460.10:FF:000035">
    <property type="entry name" value="Poly(A) polymerase I"/>
    <property type="match status" value="1"/>
</dbReference>
<dbReference type="Proteomes" id="UP000029499">
    <property type="component" value="Chromosome"/>
</dbReference>
<keyword evidence="5 7" id="KW-0694">RNA-binding</keyword>
<dbReference type="GO" id="GO:1990817">
    <property type="term" value="F:poly(A) RNA polymerase activity"/>
    <property type="evidence" value="ECO:0007669"/>
    <property type="project" value="UniProtKB-UniRule"/>
</dbReference>
<gene>
    <name evidence="7" type="primary">pcnB</name>
    <name evidence="13" type="ORF">LT40_13070</name>
</gene>
<dbReference type="eggNOG" id="COG0617">
    <property type="taxonomic scope" value="Bacteria"/>
</dbReference>
<dbReference type="NCBIfam" id="TIGR01942">
    <property type="entry name" value="pcnB"/>
    <property type="match status" value="1"/>
</dbReference>
<evidence type="ECO:0000256" key="4">
    <source>
        <dbReference type="ARBA" id="ARBA00022840"/>
    </source>
</evidence>
<dbReference type="Pfam" id="PF12626">
    <property type="entry name" value="PolyA_pol_arg_C"/>
    <property type="match status" value="1"/>
</dbReference>
<feature type="domain" description="Polymerase A arginine-rich C-terminal" evidence="11">
    <location>
        <begin position="332"/>
        <end position="447"/>
    </location>
</feature>
<evidence type="ECO:0000256" key="5">
    <source>
        <dbReference type="ARBA" id="ARBA00022884"/>
    </source>
</evidence>
<evidence type="ECO:0000256" key="6">
    <source>
        <dbReference type="ARBA" id="ARBA00023163"/>
    </source>
</evidence>
<dbReference type="InterPro" id="IPR010206">
    <property type="entry name" value="PolA_pol_I"/>
</dbReference>
<feature type="domain" description="tRNA nucleotidyltransferase/poly(A) polymerase RNA and SrmB- binding" evidence="12">
    <location>
        <begin position="216"/>
        <end position="278"/>
    </location>
</feature>
<reference evidence="13 14" key="1">
    <citation type="journal article" date="2015" name="J. Biotechnol.">
        <title>Complete genome sequence of Pseudomonas rhizosphaerae IH5T (=DSM 16299T), a phosphate-solubilizing rhizobacterium for bacterial biofertilizer.</title>
        <authorList>
            <person name="Kwak Y."/>
            <person name="Jung B.K."/>
            <person name="Shin J.H."/>
        </authorList>
    </citation>
    <scope>NUCLEOTIDE SEQUENCE [LARGE SCALE GENOMIC DNA]</scope>
    <source>
        <strain evidence="13">DSM 16299</strain>
    </source>
</reference>
<dbReference type="GO" id="GO:0006397">
    <property type="term" value="P:mRNA processing"/>
    <property type="evidence" value="ECO:0007669"/>
    <property type="project" value="UniProtKB-KW"/>
</dbReference>
<evidence type="ECO:0000256" key="3">
    <source>
        <dbReference type="ARBA" id="ARBA00022741"/>
    </source>
</evidence>
<dbReference type="AlphaFoldDB" id="A0A089YV32"/>
<evidence type="ECO:0000259" key="12">
    <source>
        <dbReference type="Pfam" id="PF12627"/>
    </source>
</evidence>
<dbReference type="Gene3D" id="1.10.3090.10">
    <property type="entry name" value="cca-adding enzyme, domain 2"/>
    <property type="match status" value="1"/>
</dbReference>
<dbReference type="EC" id="2.7.7.19" evidence="7"/>
<dbReference type="STRING" id="216142.LT40_13070"/>
<keyword evidence="4 7" id="KW-0067">ATP-binding</keyword>
<evidence type="ECO:0000259" key="10">
    <source>
        <dbReference type="Pfam" id="PF01743"/>
    </source>
</evidence>
<comment type="catalytic activity">
    <reaction evidence="7">
        <text>RNA(n) + ATP = RNA(n)-3'-adenine ribonucleotide + diphosphate</text>
        <dbReference type="Rhea" id="RHEA:11332"/>
        <dbReference type="Rhea" id="RHEA-COMP:14527"/>
        <dbReference type="Rhea" id="RHEA-COMP:17347"/>
        <dbReference type="ChEBI" id="CHEBI:30616"/>
        <dbReference type="ChEBI" id="CHEBI:33019"/>
        <dbReference type="ChEBI" id="CHEBI:140395"/>
        <dbReference type="ChEBI" id="CHEBI:173115"/>
        <dbReference type="EC" id="2.7.7.19"/>
    </reaction>
</comment>
<feature type="region of interest" description="Disordered" evidence="9">
    <location>
        <begin position="431"/>
        <end position="460"/>
    </location>
</feature>
<feature type="region of interest" description="Disordered" evidence="9">
    <location>
        <begin position="1"/>
        <end position="21"/>
    </location>
</feature>
<dbReference type="InterPro" id="IPR025866">
    <property type="entry name" value="PolyA_pol_arg_C_dom"/>
</dbReference>
<keyword evidence="14" id="KW-1185">Reference proteome</keyword>
<dbReference type="Pfam" id="PF01743">
    <property type="entry name" value="PolyA_pol"/>
    <property type="match status" value="1"/>
</dbReference>
<dbReference type="InterPro" id="IPR002646">
    <property type="entry name" value="PolA_pol_head_dom"/>
</dbReference>
<dbReference type="Gene3D" id="3.30.460.10">
    <property type="entry name" value="Beta Polymerase, domain 2"/>
    <property type="match status" value="1"/>
</dbReference>
<feature type="active site" evidence="7">
    <location>
        <position position="158"/>
    </location>
</feature>
<keyword evidence="3 7" id="KW-0547">Nucleotide-binding</keyword>
<dbReference type="SUPFAM" id="SSF81891">
    <property type="entry name" value="Poly A polymerase C-terminal region-like"/>
    <property type="match status" value="1"/>
</dbReference>
<dbReference type="GO" id="GO:0005524">
    <property type="term" value="F:ATP binding"/>
    <property type="evidence" value="ECO:0007669"/>
    <property type="project" value="UniProtKB-UniRule"/>
</dbReference>
<feature type="compositionally biased region" description="Basic and acidic residues" evidence="9">
    <location>
        <begin position="431"/>
        <end position="441"/>
    </location>
</feature>
<evidence type="ECO:0000313" key="14">
    <source>
        <dbReference type="Proteomes" id="UP000029499"/>
    </source>
</evidence>
<dbReference type="HOGENOM" id="CLU_015961_0_0_6"/>
<feature type="domain" description="Poly A polymerase head" evidence="10">
    <location>
        <begin position="56"/>
        <end position="189"/>
    </location>
</feature>
<sequence>MLKKLFKSLNTPARHPQHRRTTPEVLNAGQHSLQRSQFSRHAVGIVERLQTAGYQAYLVGGCVRDLMLGIVPKDFDVATSATPEQVRAEFRNARVIGRRFKLVHIHFGREIIEVATFRANHPEEDDEQDVHRSSSSESGRILRDNVYGTLEDDAQRRDLTINALYYDPVSERILDYANGVHDVRNRLIRLIGDPTQRYQEDPVRMLRAVRFAAKLDFGIEKHTAAPIRELAPMLREIPSARLFEEVLKLFLSGHAADTFEMLVDLHLFDSLFPATTQALEDTPTYTHTLISEALRNTDLRIKQGKPVTPAFLFAALLWPALPARVLRLQSRGMPPIPAMQEAAHELIAEQCQRVAIPKRFTIPIREIWDMQERLPRRSGKRADLLLDNPRFRAGYDFLLLREKAGEETDGLGEWWTDYQDCNDSERREMIADLGGKDESGAPRKRRRTGAKRSKRGEADE</sequence>
<dbReference type="HAMAP" id="MF_00957">
    <property type="entry name" value="PolyA_pol"/>
    <property type="match status" value="1"/>
</dbReference>
<accession>A0A089YV32</accession>
<dbReference type="SUPFAM" id="SSF81301">
    <property type="entry name" value="Nucleotidyltransferase"/>
    <property type="match status" value="1"/>
</dbReference>
<evidence type="ECO:0000256" key="8">
    <source>
        <dbReference type="RuleBase" id="RU003953"/>
    </source>
</evidence>
<dbReference type="PANTHER" id="PTHR43051">
    <property type="entry name" value="POLYNUCLEOTIDE ADENYLYLTRANSFERASE FAMILY PROTEIN"/>
    <property type="match status" value="1"/>
</dbReference>
<keyword evidence="2 7" id="KW-0808">Transferase</keyword>
<evidence type="ECO:0000256" key="9">
    <source>
        <dbReference type="SAM" id="MobiDB-lite"/>
    </source>
</evidence>
<dbReference type="KEGG" id="prh:LT40_13070"/>
<dbReference type="GO" id="GO:0043633">
    <property type="term" value="P:polyadenylation-dependent RNA catabolic process"/>
    <property type="evidence" value="ECO:0007669"/>
    <property type="project" value="InterPro"/>
</dbReference>
<evidence type="ECO:0000256" key="7">
    <source>
        <dbReference type="HAMAP-Rule" id="MF_00957"/>
    </source>
</evidence>
<evidence type="ECO:0000259" key="11">
    <source>
        <dbReference type="Pfam" id="PF12626"/>
    </source>
</evidence>
<name>A0A089YV32_9PSED</name>
<comment type="similarity">
    <text evidence="7 8">Belongs to the tRNA nucleotidyltransferase/poly(A) polymerase family.</text>
</comment>